<name>A0A6N4W5S8_9MYCO</name>
<dbReference type="SUPFAM" id="SSF55073">
    <property type="entry name" value="Nucleotide cyclase"/>
    <property type="match status" value="1"/>
</dbReference>
<dbReference type="Gene3D" id="3.30.70.270">
    <property type="match status" value="1"/>
</dbReference>
<evidence type="ECO:0000259" key="3">
    <source>
        <dbReference type="PROSITE" id="PS50887"/>
    </source>
</evidence>
<dbReference type="InterPro" id="IPR013655">
    <property type="entry name" value="PAS_fold_3"/>
</dbReference>
<dbReference type="Gene3D" id="3.30.450.20">
    <property type="entry name" value="PAS domain"/>
    <property type="match status" value="2"/>
</dbReference>
<dbReference type="PROSITE" id="PS50113">
    <property type="entry name" value="PAC"/>
    <property type="match status" value="1"/>
</dbReference>
<dbReference type="InterPro" id="IPR013656">
    <property type="entry name" value="PAS_4"/>
</dbReference>
<keyword evidence="5" id="KW-1185">Reference proteome</keyword>
<dbReference type="CDD" id="cd01949">
    <property type="entry name" value="GGDEF"/>
    <property type="match status" value="1"/>
</dbReference>
<evidence type="ECO:0000259" key="2">
    <source>
        <dbReference type="PROSITE" id="PS50113"/>
    </source>
</evidence>
<dbReference type="InterPro" id="IPR000160">
    <property type="entry name" value="GGDEF_dom"/>
</dbReference>
<dbReference type="InterPro" id="IPR043128">
    <property type="entry name" value="Rev_trsase/Diguanyl_cyclase"/>
</dbReference>
<evidence type="ECO:0000313" key="4">
    <source>
        <dbReference type="EMBL" id="BBZ76055.1"/>
    </source>
</evidence>
<accession>A0A6N4W5S8</accession>
<dbReference type="Pfam" id="PF08448">
    <property type="entry name" value="PAS_4"/>
    <property type="match status" value="1"/>
</dbReference>
<protein>
    <recommendedName>
        <fullName evidence="6">Diguanylate cyclase</fullName>
    </recommendedName>
</protein>
<dbReference type="SMART" id="SM00086">
    <property type="entry name" value="PAC"/>
    <property type="match status" value="2"/>
</dbReference>
<dbReference type="InterPro" id="IPR029787">
    <property type="entry name" value="Nucleotide_cyclase"/>
</dbReference>
<dbReference type="Proteomes" id="UP000467249">
    <property type="component" value="Chromosome"/>
</dbReference>
<dbReference type="NCBIfam" id="TIGR00229">
    <property type="entry name" value="sensory_box"/>
    <property type="match status" value="2"/>
</dbReference>
<dbReference type="PROSITE" id="PS50887">
    <property type="entry name" value="GGDEF"/>
    <property type="match status" value="1"/>
</dbReference>
<dbReference type="InterPro" id="IPR001610">
    <property type="entry name" value="PAC"/>
</dbReference>
<dbReference type="CDD" id="cd00130">
    <property type="entry name" value="PAS"/>
    <property type="match status" value="2"/>
</dbReference>
<evidence type="ECO:0000259" key="1">
    <source>
        <dbReference type="PROSITE" id="PS50112"/>
    </source>
</evidence>
<dbReference type="InterPro" id="IPR000014">
    <property type="entry name" value="PAS"/>
</dbReference>
<dbReference type="PANTHER" id="PTHR44757">
    <property type="entry name" value="DIGUANYLATE CYCLASE DGCP"/>
    <property type="match status" value="1"/>
</dbReference>
<dbReference type="PROSITE" id="PS50112">
    <property type="entry name" value="PAS"/>
    <property type="match status" value="1"/>
</dbReference>
<feature type="domain" description="GGDEF" evidence="3">
    <location>
        <begin position="292"/>
        <end position="420"/>
    </location>
</feature>
<organism evidence="4 5">
    <name type="scientific">Mycolicibacterium anyangense</name>
    <dbReference type="NCBI Taxonomy" id="1431246"/>
    <lineage>
        <taxon>Bacteria</taxon>
        <taxon>Bacillati</taxon>
        <taxon>Actinomycetota</taxon>
        <taxon>Actinomycetes</taxon>
        <taxon>Mycobacteriales</taxon>
        <taxon>Mycobacteriaceae</taxon>
        <taxon>Mycolicibacterium</taxon>
    </lineage>
</organism>
<dbReference type="PANTHER" id="PTHR44757:SF2">
    <property type="entry name" value="BIOFILM ARCHITECTURE MAINTENANCE PROTEIN MBAA"/>
    <property type="match status" value="1"/>
</dbReference>
<dbReference type="NCBIfam" id="TIGR00254">
    <property type="entry name" value="GGDEF"/>
    <property type="match status" value="1"/>
</dbReference>
<feature type="domain" description="PAS" evidence="1">
    <location>
        <begin position="152"/>
        <end position="205"/>
    </location>
</feature>
<dbReference type="Pfam" id="PF00990">
    <property type="entry name" value="GGDEF"/>
    <property type="match status" value="1"/>
</dbReference>
<dbReference type="AlphaFoldDB" id="A0A6N4W5S8"/>
<dbReference type="InterPro" id="IPR000700">
    <property type="entry name" value="PAS-assoc_C"/>
</dbReference>
<gene>
    <name evidence="4" type="ORF">MANY_13920</name>
</gene>
<dbReference type="SMART" id="SM00267">
    <property type="entry name" value="GGDEF"/>
    <property type="match status" value="1"/>
</dbReference>
<dbReference type="EMBL" id="AP022620">
    <property type="protein sequence ID" value="BBZ76055.1"/>
    <property type="molecule type" value="Genomic_DNA"/>
</dbReference>
<dbReference type="Pfam" id="PF08447">
    <property type="entry name" value="PAS_3"/>
    <property type="match status" value="1"/>
</dbReference>
<dbReference type="SUPFAM" id="SSF55785">
    <property type="entry name" value="PYP-like sensor domain (PAS domain)"/>
    <property type="match status" value="2"/>
</dbReference>
<proteinExistence type="predicted"/>
<evidence type="ECO:0000313" key="5">
    <source>
        <dbReference type="Proteomes" id="UP000467249"/>
    </source>
</evidence>
<sequence>MLDEELSVAEDVRRLRLLIDRLPALIGYWDRDRCNLLANRTYVEYFGQGRGEIRGMHMREILGAELYATLETYVDAVLEGNPQVFTTTLIDPLGRPRQFDASYIPDIIAGEIRGFYCHAVDITDRVEAERERDAALRLFQISMANAPFGEAVLTTSGRVLRVNPALCHLLGYRFEEMAGADYRTYVHPADVATGENEMASLLSGAVQQISSERRYVRCDGSVIWLQRTAVLAPGAEYGADDVVIAQFQDVTARRCAEAELARLAVTDHLTGLHNRHALVSRIDEHRAVAPGAPVGIVFVDLDGFKRVNDEHGHAAGDDVLAEVAQRLKSAVLQPNSVFRLGGDEFIVLAPAADETSVVAGLAQDVCTVLTGRYAVGPVDVTLSASVGWTWGPTDDLEELIRRADADMYRHKARLHRPAQR</sequence>
<dbReference type="InterPro" id="IPR035965">
    <property type="entry name" value="PAS-like_dom_sf"/>
</dbReference>
<evidence type="ECO:0008006" key="6">
    <source>
        <dbReference type="Google" id="ProtNLM"/>
    </source>
</evidence>
<dbReference type="InterPro" id="IPR052155">
    <property type="entry name" value="Biofilm_reg_signaling"/>
</dbReference>
<reference evidence="4 5" key="1">
    <citation type="journal article" date="2019" name="Emerg. Microbes Infect.">
        <title>Comprehensive subspecies identification of 175 nontuberculous mycobacteria species based on 7547 genomic profiles.</title>
        <authorList>
            <person name="Matsumoto Y."/>
            <person name="Kinjo T."/>
            <person name="Motooka D."/>
            <person name="Nabeya D."/>
            <person name="Jung N."/>
            <person name="Uechi K."/>
            <person name="Horii T."/>
            <person name="Iida T."/>
            <person name="Fujita J."/>
            <person name="Nakamura S."/>
        </authorList>
    </citation>
    <scope>NUCLEOTIDE SEQUENCE [LARGE SCALE GENOMIC DNA]</scope>
    <source>
        <strain evidence="4 5">JCM 30275</strain>
    </source>
</reference>
<feature type="domain" description="PAC" evidence="2">
    <location>
        <begin position="209"/>
        <end position="262"/>
    </location>
</feature>
<dbReference type="KEGG" id="many:MANY_13920"/>
<dbReference type="SMART" id="SM00091">
    <property type="entry name" value="PAS"/>
    <property type="match status" value="2"/>
</dbReference>